<dbReference type="InterPro" id="IPR036928">
    <property type="entry name" value="AS_sf"/>
</dbReference>
<dbReference type="RefSeq" id="WP_138926326.1">
    <property type="nucleotide sequence ID" value="NZ_CP034412.1"/>
</dbReference>
<dbReference type="KEGG" id="gcr:GcLGCM259_1608"/>
<dbReference type="GO" id="GO:0003824">
    <property type="term" value="F:catalytic activity"/>
    <property type="evidence" value="ECO:0007669"/>
    <property type="project" value="InterPro"/>
</dbReference>
<sequence>MTDHHGQDGIWTHLEDLPDTDAGPPHDNAPIAGEGEFNFAVKANIQVQGLPTNAASPVYGGYRAPADALVVSILRQHGGRVHGLTNMHELAFGITSNNAVYGPVRNPYDRQRTAGGSSGGSAAAVAAGTVRISLGTDTGGSISIPASSCGVVGFRPSTGRWRIDGIIGLSTSRDTIGVHTPTVAEAGLLDNWISNTPPTPAPVARARLGLPAAFHRDLDPDAARVLRLALKSLEPHVQFVDVDLSPIIALTDRAQWDLVGWEAPRLLSAYLAAAEDLSPTRAWTEVVHRAASPDVRGILDSYTSEPVDQRSYLQARLAMAAARERYARLMEHQRLDALFFPTMPTLPQRVGEDHVVDHCGQPTALFPLMTRNVGPGTILGVPSVTLPAGRGSHGLPVGMTVQGNAHQDADLLALAGQLEPLLARAG</sequence>
<feature type="region of interest" description="Disordered" evidence="1">
    <location>
        <begin position="1"/>
        <end position="32"/>
    </location>
</feature>
<organism evidence="3 4">
    <name type="scientific">Glutamicibacter creatinolyticus</name>
    <dbReference type="NCBI Taxonomy" id="162496"/>
    <lineage>
        <taxon>Bacteria</taxon>
        <taxon>Bacillati</taxon>
        <taxon>Actinomycetota</taxon>
        <taxon>Actinomycetes</taxon>
        <taxon>Micrococcales</taxon>
        <taxon>Micrococcaceae</taxon>
        <taxon>Glutamicibacter</taxon>
    </lineage>
</organism>
<evidence type="ECO:0000259" key="2">
    <source>
        <dbReference type="Pfam" id="PF01425"/>
    </source>
</evidence>
<dbReference type="InterPro" id="IPR023631">
    <property type="entry name" value="Amidase_dom"/>
</dbReference>
<evidence type="ECO:0000313" key="4">
    <source>
        <dbReference type="Proteomes" id="UP000307000"/>
    </source>
</evidence>
<dbReference type="Proteomes" id="UP000307000">
    <property type="component" value="Chromosome"/>
</dbReference>
<dbReference type="EMBL" id="CP034412">
    <property type="protein sequence ID" value="QCY47337.1"/>
    <property type="molecule type" value="Genomic_DNA"/>
</dbReference>
<proteinExistence type="predicted"/>
<dbReference type="SUPFAM" id="SSF75304">
    <property type="entry name" value="Amidase signature (AS) enzymes"/>
    <property type="match status" value="1"/>
</dbReference>
<dbReference type="InterPro" id="IPR000120">
    <property type="entry name" value="Amidase"/>
</dbReference>
<protein>
    <submittedName>
        <fullName evidence="3">Amidase</fullName>
    </submittedName>
</protein>
<accession>A0A5B7WTX2</accession>
<feature type="domain" description="Amidase" evidence="2">
    <location>
        <begin position="39"/>
        <end position="412"/>
    </location>
</feature>
<gene>
    <name evidence="3" type="ORF">GcLGCM259_1608</name>
</gene>
<dbReference type="Pfam" id="PF01425">
    <property type="entry name" value="Amidase"/>
    <property type="match status" value="1"/>
</dbReference>
<dbReference type="Gene3D" id="3.90.1300.10">
    <property type="entry name" value="Amidase signature (AS) domain"/>
    <property type="match status" value="1"/>
</dbReference>
<dbReference type="PANTHER" id="PTHR11895:SF151">
    <property type="entry name" value="GLUTAMYL-TRNA(GLN) AMIDOTRANSFERASE SUBUNIT A"/>
    <property type="match status" value="1"/>
</dbReference>
<reference evidence="3 4" key="1">
    <citation type="submission" date="2018-12" db="EMBL/GenBank/DDBJ databases">
        <title>Complete Genome Sequence of Glutamicibacter creatinolyticus strain LGCM259,isolated from an abscess of a 12-year-old mare in Italy.</title>
        <authorList>
            <person name="Santos R.G."/>
            <person name="Silva A.L."/>
            <person name="Seyffert N."/>
            <person name="Castro T.L.P."/>
            <person name="Attili A.R."/>
            <person name="Rifici C."/>
            <person name="Mazzullo G."/>
            <person name="Brenig B."/>
            <person name="Venanzi F."/>
            <person name="Azevedo V."/>
        </authorList>
    </citation>
    <scope>NUCLEOTIDE SEQUENCE [LARGE SCALE GENOMIC DNA]</scope>
    <source>
        <strain evidence="3 4">LGCM 259</strain>
    </source>
</reference>
<evidence type="ECO:0000256" key="1">
    <source>
        <dbReference type="SAM" id="MobiDB-lite"/>
    </source>
</evidence>
<dbReference type="PANTHER" id="PTHR11895">
    <property type="entry name" value="TRANSAMIDASE"/>
    <property type="match status" value="1"/>
</dbReference>
<evidence type="ECO:0000313" key="3">
    <source>
        <dbReference type="EMBL" id="QCY47337.1"/>
    </source>
</evidence>
<keyword evidence="4" id="KW-1185">Reference proteome</keyword>
<name>A0A5B7WTX2_9MICC</name>
<dbReference type="AlphaFoldDB" id="A0A5B7WTX2"/>